<dbReference type="PROSITE" id="PS00552">
    <property type="entry name" value="HTH_MERR_1"/>
    <property type="match status" value="1"/>
</dbReference>
<dbReference type="Pfam" id="PF09278">
    <property type="entry name" value="MerR-DNA-bind"/>
    <property type="match status" value="1"/>
</dbReference>
<dbReference type="NCBIfam" id="TIGR02044">
    <property type="entry name" value="CueR"/>
    <property type="match status" value="1"/>
</dbReference>
<dbReference type="PRINTS" id="PR00040">
    <property type="entry name" value="HTHMERR"/>
</dbReference>
<dbReference type="InterPro" id="IPR015358">
    <property type="entry name" value="Tscrpt_reg_MerR_DNA-bd"/>
</dbReference>
<dbReference type="InterPro" id="IPR009061">
    <property type="entry name" value="DNA-bd_dom_put_sf"/>
</dbReference>
<dbReference type="PANTHER" id="PTHR30204:SF94">
    <property type="entry name" value="HEAVY METAL-DEPENDENT TRANSCRIPTIONAL REGULATOR HI_0293-RELATED"/>
    <property type="match status" value="1"/>
</dbReference>
<dbReference type="InterPro" id="IPR011789">
    <property type="entry name" value="CueR"/>
</dbReference>
<dbReference type="SUPFAM" id="SSF46955">
    <property type="entry name" value="Putative DNA-binding domain"/>
    <property type="match status" value="1"/>
</dbReference>
<reference evidence="9" key="1">
    <citation type="journal article" date="2019" name="Int. J. Syst. Evol. Microbiol.">
        <title>The Global Catalogue of Microorganisms (GCM) 10K type strain sequencing project: providing services to taxonomists for standard genome sequencing and annotation.</title>
        <authorList>
            <consortium name="The Broad Institute Genomics Platform"/>
            <consortium name="The Broad Institute Genome Sequencing Center for Infectious Disease"/>
            <person name="Wu L."/>
            <person name="Ma J."/>
        </authorList>
    </citation>
    <scope>NUCLEOTIDE SEQUENCE [LARGE SCALE GENOMIC DNA]</scope>
    <source>
        <strain evidence="9">KCTC 23314</strain>
    </source>
</reference>
<keyword evidence="6" id="KW-0175">Coiled coil</keyword>
<organism evidence="8 9">
    <name type="scientific">Pseudorhodoferax aquiterrae</name>
    <dbReference type="NCBI Taxonomy" id="747304"/>
    <lineage>
        <taxon>Bacteria</taxon>
        <taxon>Pseudomonadati</taxon>
        <taxon>Pseudomonadota</taxon>
        <taxon>Betaproteobacteria</taxon>
        <taxon>Burkholderiales</taxon>
        <taxon>Comamonadaceae</taxon>
    </lineage>
</organism>
<keyword evidence="4" id="KW-0238">DNA-binding</keyword>
<sequence length="139" mass="15405">MMNIGEAAKATGVSAKMIRHYESVGLFPEATRSEAGYRLYGDKEIGTLRFIRQSRDLGFSIEQIRELLGLWWDRKRPSRQVKALAQAHLAELDAKLAELQAMKSTLQHLVHCCHGDDRPDCPIIDSLAGQKAGVSSAAQ</sequence>
<dbReference type="PROSITE" id="PS50937">
    <property type="entry name" value="HTH_MERR_2"/>
    <property type="match status" value="1"/>
</dbReference>
<keyword evidence="2" id="KW-0963">Cytoplasm</keyword>
<gene>
    <name evidence="8" type="primary">hmrR2</name>
    <name evidence="8" type="ORF">GCM10007320_59780</name>
</gene>
<evidence type="ECO:0000313" key="8">
    <source>
        <dbReference type="EMBL" id="GHD01432.1"/>
    </source>
</evidence>
<evidence type="ECO:0000256" key="1">
    <source>
        <dbReference type="ARBA" id="ARBA00004496"/>
    </source>
</evidence>
<dbReference type="Proteomes" id="UP000626210">
    <property type="component" value="Unassembled WGS sequence"/>
</dbReference>
<feature type="domain" description="HTH merR-type" evidence="7">
    <location>
        <begin position="1"/>
        <end position="70"/>
    </location>
</feature>
<evidence type="ECO:0000313" key="9">
    <source>
        <dbReference type="Proteomes" id="UP000626210"/>
    </source>
</evidence>
<evidence type="ECO:0000256" key="2">
    <source>
        <dbReference type="ARBA" id="ARBA00022490"/>
    </source>
</evidence>
<accession>A0ABQ3GEF6</accession>
<evidence type="ECO:0000259" key="7">
    <source>
        <dbReference type="PROSITE" id="PS50937"/>
    </source>
</evidence>
<dbReference type="SMART" id="SM00422">
    <property type="entry name" value="HTH_MERR"/>
    <property type="match status" value="1"/>
</dbReference>
<dbReference type="InterPro" id="IPR047057">
    <property type="entry name" value="MerR_fam"/>
</dbReference>
<comment type="caution">
    <text evidence="8">The sequence shown here is derived from an EMBL/GenBank/DDBJ whole genome shotgun (WGS) entry which is preliminary data.</text>
</comment>
<dbReference type="PANTHER" id="PTHR30204">
    <property type="entry name" value="REDOX-CYCLING DRUG-SENSING TRANSCRIPTIONAL ACTIVATOR SOXR"/>
    <property type="match status" value="1"/>
</dbReference>
<dbReference type="CDD" id="cd01108">
    <property type="entry name" value="HTH_CueR"/>
    <property type="match status" value="1"/>
</dbReference>
<name>A0ABQ3GEF6_9BURK</name>
<protein>
    <submittedName>
        <fullName evidence="8">Heavy metal-dependent transcription regulator 2</fullName>
    </submittedName>
</protein>
<keyword evidence="9" id="KW-1185">Reference proteome</keyword>
<dbReference type="EMBL" id="BMYK01000035">
    <property type="protein sequence ID" value="GHD01432.1"/>
    <property type="molecule type" value="Genomic_DNA"/>
</dbReference>
<evidence type="ECO:0000256" key="3">
    <source>
        <dbReference type="ARBA" id="ARBA00023015"/>
    </source>
</evidence>
<evidence type="ECO:0000256" key="6">
    <source>
        <dbReference type="SAM" id="Coils"/>
    </source>
</evidence>
<feature type="coiled-coil region" evidence="6">
    <location>
        <begin position="82"/>
        <end position="109"/>
    </location>
</feature>
<comment type="subcellular location">
    <subcellularLocation>
        <location evidence="1">Cytoplasm</location>
    </subcellularLocation>
</comment>
<evidence type="ECO:0000256" key="4">
    <source>
        <dbReference type="ARBA" id="ARBA00023125"/>
    </source>
</evidence>
<keyword evidence="5" id="KW-0804">Transcription</keyword>
<dbReference type="InterPro" id="IPR000551">
    <property type="entry name" value="MerR-type_HTH_dom"/>
</dbReference>
<dbReference type="Pfam" id="PF00376">
    <property type="entry name" value="MerR"/>
    <property type="match status" value="1"/>
</dbReference>
<keyword evidence="3" id="KW-0805">Transcription regulation</keyword>
<evidence type="ECO:0000256" key="5">
    <source>
        <dbReference type="ARBA" id="ARBA00023163"/>
    </source>
</evidence>
<dbReference type="Gene3D" id="1.10.1660.10">
    <property type="match status" value="1"/>
</dbReference>
<proteinExistence type="predicted"/>